<accession>A0A437PWY9</accession>
<dbReference type="CDD" id="cd02440">
    <property type="entry name" value="AdoMet_MTases"/>
    <property type="match status" value="1"/>
</dbReference>
<protein>
    <submittedName>
        <fullName evidence="3">SAM-dependent methyltransferase</fullName>
    </submittedName>
</protein>
<dbReference type="InterPro" id="IPR050447">
    <property type="entry name" value="Erg6_SMT_methyltransf"/>
</dbReference>
<dbReference type="GO" id="GO:0008757">
    <property type="term" value="F:S-adenosylmethionine-dependent methyltransferase activity"/>
    <property type="evidence" value="ECO:0007669"/>
    <property type="project" value="InterPro"/>
</dbReference>
<gene>
    <name evidence="3" type="ORF">EOJ36_01770</name>
</gene>
<dbReference type="PANTHER" id="PTHR44068">
    <property type="entry name" value="ZGC:194242"/>
    <property type="match status" value="1"/>
</dbReference>
<name>A0A437PWY9_9BACT</name>
<dbReference type="SUPFAM" id="SSF53335">
    <property type="entry name" value="S-adenosyl-L-methionine-dependent methyltransferases"/>
    <property type="match status" value="1"/>
</dbReference>
<dbReference type="EMBL" id="SACY01000001">
    <property type="protein sequence ID" value="RVU26749.1"/>
    <property type="molecule type" value="Genomic_DNA"/>
</dbReference>
<evidence type="ECO:0000313" key="4">
    <source>
        <dbReference type="Proteomes" id="UP000282832"/>
    </source>
</evidence>
<dbReference type="RefSeq" id="WP_127802301.1">
    <property type="nucleotide sequence ID" value="NZ_SACY01000001.1"/>
</dbReference>
<dbReference type="Gene3D" id="3.40.50.150">
    <property type="entry name" value="Vaccinia Virus protein VP39"/>
    <property type="match status" value="1"/>
</dbReference>
<evidence type="ECO:0000259" key="2">
    <source>
        <dbReference type="Pfam" id="PF08241"/>
    </source>
</evidence>
<evidence type="ECO:0000256" key="1">
    <source>
        <dbReference type="ARBA" id="ARBA00022679"/>
    </source>
</evidence>
<evidence type="ECO:0000313" key="3">
    <source>
        <dbReference type="EMBL" id="RVU26749.1"/>
    </source>
</evidence>
<organism evidence="3 4">
    <name type="scientific">Sandaracinomonas limnophila</name>
    <dbReference type="NCBI Taxonomy" id="1862386"/>
    <lineage>
        <taxon>Bacteria</taxon>
        <taxon>Pseudomonadati</taxon>
        <taxon>Bacteroidota</taxon>
        <taxon>Cytophagia</taxon>
        <taxon>Cytophagales</taxon>
        <taxon>Flectobacillaceae</taxon>
        <taxon>Sandaracinomonas</taxon>
    </lineage>
</organism>
<keyword evidence="1 3" id="KW-0808">Transferase</keyword>
<reference evidence="3 4" key="1">
    <citation type="submission" date="2019-01" db="EMBL/GenBank/DDBJ databases">
        <authorList>
            <person name="Chen W.-M."/>
        </authorList>
    </citation>
    <scope>NUCLEOTIDE SEQUENCE [LARGE SCALE GENOMIC DNA]</scope>
    <source>
        <strain evidence="3 4">FSY-15</strain>
    </source>
</reference>
<feature type="domain" description="Methyltransferase type 11" evidence="2">
    <location>
        <begin position="122"/>
        <end position="172"/>
    </location>
</feature>
<dbReference type="InterPro" id="IPR013216">
    <property type="entry name" value="Methyltransf_11"/>
</dbReference>
<dbReference type="OrthoDB" id="3896938at2"/>
<keyword evidence="4" id="KW-1185">Reference proteome</keyword>
<dbReference type="Proteomes" id="UP000282832">
    <property type="component" value="Unassembled WGS sequence"/>
</dbReference>
<proteinExistence type="predicted"/>
<dbReference type="AlphaFoldDB" id="A0A437PWY9"/>
<keyword evidence="3" id="KW-0489">Methyltransferase</keyword>
<dbReference type="GO" id="GO:0032259">
    <property type="term" value="P:methylation"/>
    <property type="evidence" value="ECO:0007669"/>
    <property type="project" value="UniProtKB-KW"/>
</dbReference>
<dbReference type="PANTHER" id="PTHR44068:SF11">
    <property type="entry name" value="GERANYL DIPHOSPHATE 2-C-METHYLTRANSFERASE"/>
    <property type="match status" value="1"/>
</dbReference>
<sequence length="254" mass="29893">MKKIISWVLRNIPRKYIQLFAHQALKVYAFILKGNKVKCPVCNGHFSHFLPYGRLNPRENALCPSCLSLERHRLMYLFLQKETDFFTSNPKVLHVAPEYCFIDRFENLLGENYITADIESPLAKVKMDLHQIPFEDNTFDVVFCNHVLEHVKDDFQCMREIRRVLKPTGFALCQSPQRYDLETTYEDATITDPKQREIHFLQDDHLRIYGRDYGNQLEKSGFTVVNYQMVDKIGLEASKKMCLPLEETIYLCKK</sequence>
<comment type="caution">
    <text evidence="3">The sequence shown here is derived from an EMBL/GenBank/DDBJ whole genome shotgun (WGS) entry which is preliminary data.</text>
</comment>
<dbReference type="Pfam" id="PF08241">
    <property type="entry name" value="Methyltransf_11"/>
    <property type="match status" value="1"/>
</dbReference>
<dbReference type="InterPro" id="IPR029063">
    <property type="entry name" value="SAM-dependent_MTases_sf"/>
</dbReference>